<keyword evidence="1" id="KW-0472">Membrane</keyword>
<feature type="transmembrane region" description="Helical" evidence="1">
    <location>
        <begin position="33"/>
        <end position="54"/>
    </location>
</feature>
<comment type="caution">
    <text evidence="2">The sequence shown here is derived from an EMBL/GenBank/DDBJ whole genome shotgun (WGS) entry which is preliminary data.</text>
</comment>
<keyword evidence="1" id="KW-0812">Transmembrane</keyword>
<proteinExistence type="predicted"/>
<dbReference type="PATRIC" id="fig|1299334.3.peg.7221"/>
<protein>
    <submittedName>
        <fullName evidence="2">Uncharacterized protein</fullName>
    </submittedName>
</protein>
<name>X7ZVA1_MYCXE</name>
<organism evidence="2">
    <name type="scientific">Mycobacterium xenopi 4042</name>
    <dbReference type="NCBI Taxonomy" id="1299334"/>
    <lineage>
        <taxon>Bacteria</taxon>
        <taxon>Bacillati</taxon>
        <taxon>Actinomycetota</taxon>
        <taxon>Actinomycetes</taxon>
        <taxon>Mycobacteriales</taxon>
        <taxon>Mycobacteriaceae</taxon>
        <taxon>Mycobacterium</taxon>
    </lineage>
</organism>
<dbReference type="EMBL" id="JAOB01000069">
    <property type="protein sequence ID" value="EUA23169.1"/>
    <property type="molecule type" value="Genomic_DNA"/>
</dbReference>
<keyword evidence="1" id="KW-1133">Transmembrane helix</keyword>
<sequence length="86" mass="9534">MSAVLVATCRTLIDAVKLLARMLIRRWHLHDEVALFIGTTIVVALLITLINGSWCGVSSSGQCPFRAAEQRHRRAHTSAVIARKVR</sequence>
<gene>
    <name evidence="2" type="ORF">I553_5267</name>
</gene>
<reference evidence="2" key="1">
    <citation type="submission" date="2014-01" db="EMBL/GenBank/DDBJ databases">
        <authorList>
            <person name="Brown-Elliot B."/>
            <person name="Wallace R."/>
            <person name="Lenaerts A."/>
            <person name="Ordway D."/>
            <person name="DeGroote M.A."/>
            <person name="Parker T."/>
            <person name="Sizemore C."/>
            <person name="Tallon L.J."/>
            <person name="Sadzewicz L.K."/>
            <person name="Sengamalay N."/>
            <person name="Fraser C.M."/>
            <person name="Hine E."/>
            <person name="Shefchek K.A."/>
            <person name="Das S.P."/>
            <person name="Tettelin H."/>
        </authorList>
    </citation>
    <scope>NUCLEOTIDE SEQUENCE [LARGE SCALE GENOMIC DNA]</scope>
    <source>
        <strain evidence="2">4042</strain>
    </source>
</reference>
<evidence type="ECO:0000256" key="1">
    <source>
        <dbReference type="SAM" id="Phobius"/>
    </source>
</evidence>
<dbReference type="AlphaFoldDB" id="X7ZVA1"/>
<accession>X7ZVA1</accession>
<evidence type="ECO:0000313" key="2">
    <source>
        <dbReference type="EMBL" id="EUA23169.1"/>
    </source>
</evidence>